<evidence type="ECO:0000313" key="2">
    <source>
        <dbReference type="EMBL" id="ONI04055.1"/>
    </source>
</evidence>
<dbReference type="GO" id="GO:0016592">
    <property type="term" value="C:mediator complex"/>
    <property type="evidence" value="ECO:0007669"/>
    <property type="project" value="InterPro"/>
</dbReference>
<dbReference type="Proteomes" id="UP000006882">
    <property type="component" value="Chromosome G6"/>
</dbReference>
<dbReference type="PANTHER" id="PTHR33739">
    <property type="entry name" value="OS07G0681500 PROTEIN"/>
    <property type="match status" value="1"/>
</dbReference>
<dbReference type="InterPro" id="IPR039638">
    <property type="entry name" value="MED33A/B"/>
</dbReference>
<feature type="compositionally biased region" description="Low complexity" evidence="1">
    <location>
        <begin position="828"/>
        <end position="845"/>
    </location>
</feature>
<dbReference type="eggNOG" id="ENOG502QRBB">
    <property type="taxonomic scope" value="Eukaryota"/>
</dbReference>
<organism evidence="2 3">
    <name type="scientific">Prunus persica</name>
    <name type="common">Peach</name>
    <name type="synonym">Amygdalus persica</name>
    <dbReference type="NCBI Taxonomy" id="3760"/>
    <lineage>
        <taxon>Eukaryota</taxon>
        <taxon>Viridiplantae</taxon>
        <taxon>Streptophyta</taxon>
        <taxon>Embryophyta</taxon>
        <taxon>Tracheophyta</taxon>
        <taxon>Spermatophyta</taxon>
        <taxon>Magnoliopsida</taxon>
        <taxon>eudicotyledons</taxon>
        <taxon>Gunneridae</taxon>
        <taxon>Pentapetalae</taxon>
        <taxon>rosids</taxon>
        <taxon>fabids</taxon>
        <taxon>Rosales</taxon>
        <taxon>Rosaceae</taxon>
        <taxon>Amygdaloideae</taxon>
        <taxon>Amygdaleae</taxon>
        <taxon>Prunus</taxon>
    </lineage>
</organism>
<dbReference type="OrthoDB" id="683212at2759"/>
<dbReference type="GO" id="GO:2000762">
    <property type="term" value="P:regulation of phenylpropanoid metabolic process"/>
    <property type="evidence" value="ECO:0007669"/>
    <property type="project" value="InterPro"/>
</dbReference>
<reference evidence="2 3" key="1">
    <citation type="journal article" date="2013" name="Nat. Genet.">
        <title>The high-quality draft genome of peach (Prunus persica) identifies unique patterns of genetic diversity, domestication and genome evolution.</title>
        <authorList>
            <consortium name="International Peach Genome Initiative"/>
            <person name="Verde I."/>
            <person name="Abbott A.G."/>
            <person name="Scalabrin S."/>
            <person name="Jung S."/>
            <person name="Shu S."/>
            <person name="Marroni F."/>
            <person name="Zhebentyayeva T."/>
            <person name="Dettori M.T."/>
            <person name="Grimwood J."/>
            <person name="Cattonaro F."/>
            <person name="Zuccolo A."/>
            <person name="Rossini L."/>
            <person name="Jenkins J."/>
            <person name="Vendramin E."/>
            <person name="Meisel L.A."/>
            <person name="Decroocq V."/>
            <person name="Sosinski B."/>
            <person name="Prochnik S."/>
            <person name="Mitros T."/>
            <person name="Policriti A."/>
            <person name="Cipriani G."/>
            <person name="Dondini L."/>
            <person name="Ficklin S."/>
            <person name="Goodstein D.M."/>
            <person name="Xuan P."/>
            <person name="Del Fabbro C."/>
            <person name="Aramini V."/>
            <person name="Copetti D."/>
            <person name="Gonzalez S."/>
            <person name="Horner D.S."/>
            <person name="Falchi R."/>
            <person name="Lucas S."/>
            <person name="Mica E."/>
            <person name="Maldonado J."/>
            <person name="Lazzari B."/>
            <person name="Bielenberg D."/>
            <person name="Pirona R."/>
            <person name="Miculan M."/>
            <person name="Barakat A."/>
            <person name="Testolin R."/>
            <person name="Stella A."/>
            <person name="Tartarini S."/>
            <person name="Tonutti P."/>
            <person name="Arus P."/>
            <person name="Orellana A."/>
            <person name="Wells C."/>
            <person name="Main D."/>
            <person name="Vizzotto G."/>
            <person name="Silva H."/>
            <person name="Salamini F."/>
            <person name="Schmutz J."/>
            <person name="Morgante M."/>
            <person name="Rokhsar D.S."/>
        </authorList>
    </citation>
    <scope>NUCLEOTIDE SEQUENCE [LARGE SCALE GENOMIC DNA]</scope>
    <source>
        <strain evidence="3">cv. Nemared</strain>
    </source>
</reference>
<evidence type="ECO:0000313" key="3">
    <source>
        <dbReference type="Proteomes" id="UP000006882"/>
    </source>
</evidence>
<evidence type="ECO:0008006" key="4">
    <source>
        <dbReference type="Google" id="ProtNLM"/>
    </source>
</evidence>
<gene>
    <name evidence="2" type="ORF">PRUPE_6G299600</name>
</gene>
<sequence>MGSMGMVMGSELERRVVELVTAKQKESPVVWAMEVGNWVEAVPSIELGEVLVSQLCFQHNRPSLWKFLDHALSSGLLCPLHVLSILSSRVVPHRRAQPEAYRLYLELLRRYAFSFGPLAGDASKEKITESIDAALQLSQTFKVHVVELGHALVLFFFSVIISLIDSTLDDWGFKMTSRKRPRSAFGGSDNDMEIDSMESQNLKIKEHHERIRKRNSLLAIEVLAKLTESRKSLVLLRLVHLNMPERFNGLLQRLRFLKGRQLASSDLNSALQLLARLSANIHSVVGFKHQLNKHRLFGVLLDIGSRKPVFHCNSGFGHSTCWVRFDIYMENAMDGKQLSIKSFIDILAEGILTLQVFNQASWQETFLELWLSALRLVQRERDPLEGPIPHLEARLCVLLSIVPLAIANVLEDKIKVNSSSIEGDTVSGNMESGYGDEMDGKANTSRKQGLISSLQVLGNFSGLLCPPSSVVNSSNIAATKAARFVLNSKNEKDASGGGSDVDTSIKSGGDMRHLIVEACIARNLIDTSAYFWPGYVSASTISLSDTSPVQKSLWSTFMEGAPLRDSLIKSLIRTPVSSLAEVEKLYHIALTGSEEEKSAAAKILCGASLKSGWNIQEHVVHFVVKLLSPPVPPNYSGSRSHLIDYMSMLSALLFGTSSVDTVHILSLHGMVPEVAASLITLCEVFGSLKPASSNKSSIGDESSVYMVFSLAFLFLLRLWKFYRPPLEQYITERGGAVGGVLTLEYLLLLRNGHTAPARNETNSSGDQLESASREPMYIDSYPKLQAWYCQNKSCIASTLSGLSSGNPVHEVANKILSMIYWKITRTGDPSSNSSGPSSSSISGSPADTGEDMCQRPLLPAWEILEAIPFVLEAILTACAYGRLSSRDLTTGLRDLVEFLPASLAAIISYFSAEVTRGIWKQVAMNGIDWPSPAAILQSVESEIKEILNAVGVNVPSCGISTVMLPLPLAALVSLTITFKLEKSLEYIHAVAGLALENCASGCPWPSMPIVGCLWAQKVRRWHHFIVVSCSRSVFRQNKDAVAQLLRSCFSSFLGSLHASTSSLSSQSSVNGLLGFTIADIGACPSVAPGFLYLRSCRTIHVVQHVNDVIVGLVAEYAAKLAERCASTDSPRLKSSQASLSLAIAKAKEVASLGASLLCVAGGVQLVQELYRETIPTWLLSSKEEKLGEANAVSCVMEGYAMAYLVILSGSIEWGIGDNLPSRTLSRRARIVGSHMDFLAGVLEGNISLGCDPATWKAYVSCLVGLMVNFAPVWIREVKVETLRKLASGLRGWHECELALSLLERGGPSAIGSAAELVYVLDGV</sequence>
<dbReference type="Gramene" id="ONI04055">
    <property type="protein sequence ID" value="ONI04055"/>
    <property type="gene ID" value="PRUPE_6G299600"/>
</dbReference>
<keyword evidence="3" id="KW-1185">Reference proteome</keyword>
<dbReference type="Gramene" id="ONI04056">
    <property type="protein sequence ID" value="ONI04056"/>
    <property type="gene ID" value="PRUPE_6G299600"/>
</dbReference>
<dbReference type="EMBL" id="CM007656">
    <property type="protein sequence ID" value="ONI04056.1"/>
    <property type="molecule type" value="Genomic_DNA"/>
</dbReference>
<name>A0A251P115_PRUPE</name>
<dbReference type="PANTHER" id="PTHR33739:SF3">
    <property type="entry name" value="OS07G0681500 PROTEIN"/>
    <property type="match status" value="1"/>
</dbReference>
<proteinExistence type="predicted"/>
<accession>A0A251P115</accession>
<evidence type="ECO:0000256" key="1">
    <source>
        <dbReference type="SAM" id="MobiDB-lite"/>
    </source>
</evidence>
<protein>
    <recommendedName>
        <fullName evidence="4">Mediator of RNA polymerase II transcription subunit 33A</fullName>
    </recommendedName>
</protein>
<feature type="region of interest" description="Disordered" evidence="1">
    <location>
        <begin position="828"/>
        <end position="850"/>
    </location>
</feature>
<reference evidence="2" key="2">
    <citation type="submission" date="2016-12" db="EMBL/GenBank/DDBJ databases">
        <title>WGS assembly of Prunus persica.</title>
        <authorList>
            <person name="Verde I."/>
            <person name="Jenkins J."/>
            <person name="Dondini L."/>
            <person name="Micali S."/>
            <person name="Pagliarani G."/>
            <person name="Vendramin E."/>
            <person name="Paris R."/>
            <person name="Aramini V."/>
            <person name="Gazza L."/>
            <person name="Rossini L."/>
            <person name="Bassi D."/>
            <person name="Troggio M."/>
            <person name="Shu S."/>
            <person name="Grimwood J.H."/>
            <person name="Tartarini S."/>
            <person name="Dettori M.T."/>
            <person name="Schmutz J."/>
        </authorList>
    </citation>
    <scope>NUCLEOTIDE SEQUENCE</scope>
</reference>
<dbReference type="EMBL" id="CM007656">
    <property type="protein sequence ID" value="ONI04055.1"/>
    <property type="molecule type" value="Genomic_DNA"/>
</dbReference>
<dbReference type="STRING" id="3760.A0A251P115"/>